<comment type="caution">
    <text evidence="3">The sequence shown here is derived from an EMBL/GenBank/DDBJ whole genome shotgun (WGS) entry which is preliminary data.</text>
</comment>
<keyword evidence="1" id="KW-0812">Transmembrane</keyword>
<feature type="transmembrane region" description="Helical" evidence="1">
    <location>
        <begin position="6"/>
        <end position="25"/>
    </location>
</feature>
<evidence type="ECO:0000256" key="1">
    <source>
        <dbReference type="SAM" id="Phobius"/>
    </source>
</evidence>
<sequence>MAPGLTIAQPFGILAWALHGTAKLLEARRNRRAIRRLAACEDRMLKDIGLSRSQVMGALEARYDEDPSRLLQQRRWRRPLPGAEPPHPR</sequence>
<name>A0ABS5EWF9_9PROT</name>
<gene>
    <name evidence="3" type="ORF">GXW71_09720</name>
</gene>
<reference evidence="4" key="1">
    <citation type="journal article" date="2021" name="Syst. Appl. Microbiol.">
        <title>Roseomonas hellenica sp. nov., isolated from roots of wild-growing Alkanna tinctoria.</title>
        <authorList>
            <person name="Rat A."/>
            <person name="Naranjo H.D."/>
            <person name="Lebbe L."/>
            <person name="Cnockaert M."/>
            <person name="Krigas N."/>
            <person name="Grigoriadou K."/>
            <person name="Maloupa E."/>
            <person name="Willems A."/>
        </authorList>
    </citation>
    <scope>NUCLEOTIDE SEQUENCE [LARGE SCALE GENOMIC DNA]</scope>
    <source>
        <strain evidence="4">LMG 31523</strain>
    </source>
</reference>
<keyword evidence="4" id="KW-1185">Reference proteome</keyword>
<organism evidence="3 4">
    <name type="scientific">Plastoroseomonas hellenica</name>
    <dbReference type="NCBI Taxonomy" id="2687306"/>
    <lineage>
        <taxon>Bacteria</taxon>
        <taxon>Pseudomonadati</taxon>
        <taxon>Pseudomonadota</taxon>
        <taxon>Alphaproteobacteria</taxon>
        <taxon>Acetobacterales</taxon>
        <taxon>Acetobacteraceae</taxon>
        <taxon>Plastoroseomonas</taxon>
    </lineage>
</organism>
<evidence type="ECO:0000313" key="4">
    <source>
        <dbReference type="Proteomes" id="UP001196870"/>
    </source>
</evidence>
<evidence type="ECO:0000259" key="2">
    <source>
        <dbReference type="Pfam" id="PF06568"/>
    </source>
</evidence>
<dbReference type="RefSeq" id="WP_211852296.1">
    <property type="nucleotide sequence ID" value="NZ_JAAGBB010000009.1"/>
</dbReference>
<proteinExistence type="predicted"/>
<dbReference type="InterPro" id="IPR009506">
    <property type="entry name" value="YjiS-like"/>
</dbReference>
<keyword evidence="1" id="KW-1133">Transmembrane helix</keyword>
<keyword evidence="1" id="KW-0472">Membrane</keyword>
<protein>
    <submittedName>
        <fullName evidence="3">DUF1127 domain-containing protein</fullName>
    </submittedName>
</protein>
<evidence type="ECO:0000313" key="3">
    <source>
        <dbReference type="EMBL" id="MBR0664630.1"/>
    </source>
</evidence>
<accession>A0ABS5EWF9</accession>
<dbReference type="Proteomes" id="UP001196870">
    <property type="component" value="Unassembled WGS sequence"/>
</dbReference>
<dbReference type="EMBL" id="JAAGBB010000009">
    <property type="protein sequence ID" value="MBR0664630.1"/>
    <property type="molecule type" value="Genomic_DNA"/>
</dbReference>
<feature type="domain" description="YjiS-like" evidence="2">
    <location>
        <begin position="26"/>
        <end position="55"/>
    </location>
</feature>
<dbReference type="Pfam" id="PF06568">
    <property type="entry name" value="YjiS-like"/>
    <property type="match status" value="1"/>
</dbReference>